<name>A0ABD1YIZ3_9MARC</name>
<keyword evidence="3" id="KW-1185">Reference proteome</keyword>
<gene>
    <name evidence="2" type="ORF">R1flu_015309</name>
</gene>
<sequence length="167" mass="18252">MDGHLVEPLDPYMDAVSQKKKKKMQTGSEQPSRKRPRFESDPKDGNKGNLPLAVILDSSHMSKASKAVDEVVVKTSRKGKEKVIESSHCPNVDIAAEERRRLKIGLKASRLEMDPSLSTPIGQNSSRGNNHIVLGDTTKEVPPTSSKLLSDGIMEESVSQMTCSPIS</sequence>
<organism evidence="2 3">
    <name type="scientific">Riccia fluitans</name>
    <dbReference type="NCBI Taxonomy" id="41844"/>
    <lineage>
        <taxon>Eukaryota</taxon>
        <taxon>Viridiplantae</taxon>
        <taxon>Streptophyta</taxon>
        <taxon>Embryophyta</taxon>
        <taxon>Marchantiophyta</taxon>
        <taxon>Marchantiopsida</taxon>
        <taxon>Marchantiidae</taxon>
        <taxon>Marchantiales</taxon>
        <taxon>Ricciaceae</taxon>
        <taxon>Riccia</taxon>
    </lineage>
</organism>
<accession>A0ABD1YIZ3</accession>
<dbReference type="EMBL" id="JBHFFA010000004">
    <property type="protein sequence ID" value="KAL2630623.1"/>
    <property type="molecule type" value="Genomic_DNA"/>
</dbReference>
<feature type="compositionally biased region" description="Basic and acidic residues" evidence="1">
    <location>
        <begin position="37"/>
        <end position="46"/>
    </location>
</feature>
<dbReference type="Proteomes" id="UP001605036">
    <property type="component" value="Unassembled WGS sequence"/>
</dbReference>
<evidence type="ECO:0000313" key="2">
    <source>
        <dbReference type="EMBL" id="KAL2630623.1"/>
    </source>
</evidence>
<proteinExistence type="predicted"/>
<evidence type="ECO:0000313" key="3">
    <source>
        <dbReference type="Proteomes" id="UP001605036"/>
    </source>
</evidence>
<comment type="caution">
    <text evidence="2">The sequence shown here is derived from an EMBL/GenBank/DDBJ whole genome shotgun (WGS) entry which is preliminary data.</text>
</comment>
<protein>
    <submittedName>
        <fullName evidence="2">Uncharacterized protein</fullName>
    </submittedName>
</protein>
<reference evidence="2 3" key="1">
    <citation type="submission" date="2024-09" db="EMBL/GenBank/DDBJ databases">
        <title>Chromosome-scale assembly of Riccia fluitans.</title>
        <authorList>
            <person name="Paukszto L."/>
            <person name="Sawicki J."/>
            <person name="Karawczyk K."/>
            <person name="Piernik-Szablinska J."/>
            <person name="Szczecinska M."/>
            <person name="Mazdziarz M."/>
        </authorList>
    </citation>
    <scope>NUCLEOTIDE SEQUENCE [LARGE SCALE GENOMIC DNA]</scope>
    <source>
        <strain evidence="2">Rf_01</strain>
        <tissue evidence="2">Aerial parts of the thallus</tissue>
    </source>
</reference>
<dbReference type="AlphaFoldDB" id="A0ABD1YIZ3"/>
<evidence type="ECO:0000256" key="1">
    <source>
        <dbReference type="SAM" id="MobiDB-lite"/>
    </source>
</evidence>
<feature type="region of interest" description="Disordered" evidence="1">
    <location>
        <begin position="115"/>
        <end position="146"/>
    </location>
</feature>
<feature type="region of interest" description="Disordered" evidence="1">
    <location>
        <begin position="1"/>
        <end position="51"/>
    </location>
</feature>
<feature type="compositionally biased region" description="Polar residues" evidence="1">
    <location>
        <begin position="116"/>
        <end position="129"/>
    </location>
</feature>